<dbReference type="Pfam" id="PF07940">
    <property type="entry name" value="Hepar_II_III_C"/>
    <property type="match status" value="1"/>
</dbReference>
<dbReference type="PANTHER" id="PTHR39210">
    <property type="entry name" value="HEPARIN-SULFATE LYASE"/>
    <property type="match status" value="1"/>
</dbReference>
<dbReference type="Gene3D" id="2.70.98.70">
    <property type="match status" value="1"/>
</dbReference>
<dbReference type="PANTHER" id="PTHR39210:SF1">
    <property type="entry name" value="HEPARIN-SULFATE LYASE"/>
    <property type="match status" value="1"/>
</dbReference>
<name>A0A7T5R371_9BACT</name>
<evidence type="ECO:0000313" key="8">
    <source>
        <dbReference type="Proteomes" id="UP000595362"/>
    </source>
</evidence>
<comment type="subcellular location">
    <subcellularLocation>
        <location evidence="1">Periplasm</location>
    </subcellularLocation>
</comment>
<protein>
    <submittedName>
        <fullName evidence="7">Heparinase II/III family protein</fullName>
    </submittedName>
</protein>
<accession>A0A7T5R371</accession>
<dbReference type="GO" id="GO:0016829">
    <property type="term" value="F:lyase activity"/>
    <property type="evidence" value="ECO:0007669"/>
    <property type="project" value="UniProtKB-KW"/>
</dbReference>
<feature type="domain" description="Heparinase II/III-like C-terminal" evidence="5">
    <location>
        <begin position="302"/>
        <end position="540"/>
    </location>
</feature>
<reference evidence="7 8" key="1">
    <citation type="submission" date="2020-07" db="EMBL/GenBank/DDBJ databases">
        <title>Huge and variable diversity of episymbiotic CPR bacteria and DPANN archaea in groundwater ecosystems.</title>
        <authorList>
            <person name="He C.Y."/>
            <person name="Keren R."/>
            <person name="Whittaker M."/>
            <person name="Farag I.F."/>
            <person name="Doudna J."/>
            <person name="Cate J.H.D."/>
            <person name="Banfield J.F."/>
        </authorList>
    </citation>
    <scope>NUCLEOTIDE SEQUENCE [LARGE SCALE GENOMIC DNA]</scope>
    <source>
        <strain evidence="7">NC_groundwater_70_Ag_B-0.1um_54_66</strain>
    </source>
</reference>
<dbReference type="Proteomes" id="UP000595362">
    <property type="component" value="Chromosome"/>
</dbReference>
<dbReference type="InterPro" id="IPR031680">
    <property type="entry name" value="Hepar_II_III_N"/>
</dbReference>
<keyword evidence="2" id="KW-0732">Signal</keyword>
<evidence type="ECO:0000256" key="1">
    <source>
        <dbReference type="ARBA" id="ARBA00004418"/>
    </source>
</evidence>
<keyword evidence="3" id="KW-0574">Periplasm</keyword>
<keyword evidence="4" id="KW-0456">Lyase</keyword>
<sequence>MVARVPALRHLRQKASHAAFNTAFYNWTLGNDSSHDLIVRPVDPWPGNPALGRGLCGGAFVLEGQEKQVGRRLWEPSQLSLAWLNHLHGFEWLRDLRSLGGDQGRAQARDLISDWMNRFSGWDASAWQPDITGLRVANWIMLYEFFGASADEEFQDRFFLALLRQSRHLARALPGTLHGLPLLQGIRGLILAGLAVSGHESWLIQGLDLLESETDKQILSDGGHISRSPAVLLEVLRVYVDVRIALRAGGYPVPEQIEHTIDRMAQAMRFFRHADKKLTTFHGTQELDSVYADTILAHANARGRILRNLPHSDYERVTLGRSVMTMDVGSPPPWPYDNVAHASPLAFEFIYGKERIFVSCGTHPMDDDWRNVLRGTAAHNTIMLDDRNSCEIKSDGHMGRRPRTVSSTREEGLYATLIDAVHDGYVPVNGITHRRRLYLGDQGHDLRGEENLTCTVGLTRLAVVTARFHLHPKVQVSLIREGEEALLRLPGGSGWRFYFTGGTLSLENSVYFGEGCEMRKTKQLVISAAMETDTLQLKWALQREGV</sequence>
<evidence type="ECO:0000259" key="6">
    <source>
        <dbReference type="Pfam" id="PF16889"/>
    </source>
</evidence>
<organism evidence="7 8">
    <name type="scientific">Micavibrio aeruginosavorus</name>
    <dbReference type="NCBI Taxonomy" id="349221"/>
    <lineage>
        <taxon>Bacteria</taxon>
        <taxon>Pseudomonadati</taxon>
        <taxon>Bdellovibrionota</taxon>
        <taxon>Bdellovibrionia</taxon>
        <taxon>Bdellovibrionales</taxon>
        <taxon>Pseudobdellovibrionaceae</taxon>
        <taxon>Micavibrio</taxon>
    </lineage>
</organism>
<gene>
    <name evidence="7" type="ORF">HYS17_02485</name>
</gene>
<evidence type="ECO:0000259" key="5">
    <source>
        <dbReference type="Pfam" id="PF07940"/>
    </source>
</evidence>
<dbReference type="Gene3D" id="1.50.10.100">
    <property type="entry name" value="Chondroitin AC/alginate lyase"/>
    <property type="match status" value="1"/>
</dbReference>
<evidence type="ECO:0000313" key="7">
    <source>
        <dbReference type="EMBL" id="QQG36659.1"/>
    </source>
</evidence>
<evidence type="ECO:0000256" key="2">
    <source>
        <dbReference type="ARBA" id="ARBA00022729"/>
    </source>
</evidence>
<evidence type="ECO:0000256" key="4">
    <source>
        <dbReference type="ARBA" id="ARBA00023239"/>
    </source>
</evidence>
<dbReference type="Pfam" id="PF16889">
    <property type="entry name" value="Hepar_II_III_N"/>
    <property type="match status" value="1"/>
</dbReference>
<feature type="domain" description="Heparin-sulfate lyase N-terminal" evidence="6">
    <location>
        <begin position="123"/>
        <end position="277"/>
    </location>
</feature>
<dbReference type="EMBL" id="CP066681">
    <property type="protein sequence ID" value="QQG36659.1"/>
    <property type="molecule type" value="Genomic_DNA"/>
</dbReference>
<dbReference type="GO" id="GO:0042597">
    <property type="term" value="C:periplasmic space"/>
    <property type="evidence" value="ECO:0007669"/>
    <property type="project" value="UniProtKB-SubCell"/>
</dbReference>
<dbReference type="AlphaFoldDB" id="A0A7T5R371"/>
<dbReference type="SUPFAM" id="SSF48230">
    <property type="entry name" value="Chondroitin AC/alginate lyase"/>
    <property type="match status" value="1"/>
</dbReference>
<proteinExistence type="predicted"/>
<evidence type="ECO:0000256" key="3">
    <source>
        <dbReference type="ARBA" id="ARBA00022764"/>
    </source>
</evidence>
<dbReference type="InterPro" id="IPR012480">
    <property type="entry name" value="Hepar_II_III_C"/>
</dbReference>
<dbReference type="InterPro" id="IPR008929">
    <property type="entry name" value="Chondroitin_lyas"/>
</dbReference>